<name>A0AAD9A7A4_9PEZI</name>
<reference evidence="1" key="1">
    <citation type="submission" date="2023-01" db="EMBL/GenBank/DDBJ databases">
        <title>Colletotrichum chrysophilum M932 genome sequence.</title>
        <authorList>
            <person name="Baroncelli R."/>
        </authorList>
    </citation>
    <scope>NUCLEOTIDE SEQUENCE</scope>
    <source>
        <strain evidence="1">M932</strain>
    </source>
</reference>
<evidence type="ECO:0000313" key="2">
    <source>
        <dbReference type="Proteomes" id="UP001243330"/>
    </source>
</evidence>
<keyword evidence="2" id="KW-1185">Reference proteome</keyword>
<gene>
    <name evidence="1" type="ORF">CCHR01_14563</name>
</gene>
<evidence type="ECO:0000313" key="1">
    <source>
        <dbReference type="EMBL" id="KAK1842818.1"/>
    </source>
</evidence>
<dbReference type="Proteomes" id="UP001243330">
    <property type="component" value="Unassembled WGS sequence"/>
</dbReference>
<dbReference type="AlphaFoldDB" id="A0AAD9A7A4"/>
<comment type="caution">
    <text evidence="1">The sequence shown here is derived from an EMBL/GenBank/DDBJ whole genome shotgun (WGS) entry which is preliminary data.</text>
</comment>
<accession>A0AAD9A7A4</accession>
<organism evidence="1 2">
    <name type="scientific">Colletotrichum chrysophilum</name>
    <dbReference type="NCBI Taxonomy" id="1836956"/>
    <lineage>
        <taxon>Eukaryota</taxon>
        <taxon>Fungi</taxon>
        <taxon>Dikarya</taxon>
        <taxon>Ascomycota</taxon>
        <taxon>Pezizomycotina</taxon>
        <taxon>Sordariomycetes</taxon>
        <taxon>Hypocreomycetidae</taxon>
        <taxon>Glomerellales</taxon>
        <taxon>Glomerellaceae</taxon>
        <taxon>Colletotrichum</taxon>
        <taxon>Colletotrichum gloeosporioides species complex</taxon>
    </lineage>
</organism>
<sequence length="82" mass="9652">MKRSEKERFSSRALVARPSCIAVRTIAMYTVADASQAKLSRKDFPCRYHRGTYVLSLKFDRMDRSLFSRPRRSSPYMNLSWI</sequence>
<proteinExistence type="predicted"/>
<protein>
    <submittedName>
        <fullName evidence="1">Uncharacterized protein</fullName>
    </submittedName>
</protein>
<dbReference type="EMBL" id="JAQOWY010000393">
    <property type="protein sequence ID" value="KAK1842818.1"/>
    <property type="molecule type" value="Genomic_DNA"/>
</dbReference>